<organism evidence="1 2">
    <name type="scientific">Pleurodeles waltl</name>
    <name type="common">Iberian ribbed newt</name>
    <dbReference type="NCBI Taxonomy" id="8319"/>
    <lineage>
        <taxon>Eukaryota</taxon>
        <taxon>Metazoa</taxon>
        <taxon>Chordata</taxon>
        <taxon>Craniata</taxon>
        <taxon>Vertebrata</taxon>
        <taxon>Euteleostomi</taxon>
        <taxon>Amphibia</taxon>
        <taxon>Batrachia</taxon>
        <taxon>Caudata</taxon>
        <taxon>Salamandroidea</taxon>
        <taxon>Salamandridae</taxon>
        <taxon>Pleurodelinae</taxon>
        <taxon>Pleurodeles</taxon>
    </lineage>
</organism>
<sequence>MGDDVEVVFSGHLCERGHVDIEQRQAVGTGGVRGGGDWRGWGFEAVVDVRDLLVESGGLCVAQFLGGWDVVDGDAGVGEFLHDVEEFFAVVSVVFWAGFEGGSLG</sequence>
<reference evidence="1" key="1">
    <citation type="journal article" date="2022" name="bioRxiv">
        <title>Sequencing and chromosome-scale assembly of the giantPleurodeles waltlgenome.</title>
        <authorList>
            <person name="Brown T."/>
            <person name="Elewa A."/>
            <person name="Iarovenko S."/>
            <person name="Subramanian E."/>
            <person name="Araus A.J."/>
            <person name="Petzold A."/>
            <person name="Susuki M."/>
            <person name="Suzuki K.-i.T."/>
            <person name="Hayashi T."/>
            <person name="Toyoda A."/>
            <person name="Oliveira C."/>
            <person name="Osipova E."/>
            <person name="Leigh N.D."/>
            <person name="Simon A."/>
            <person name="Yun M.H."/>
        </authorList>
    </citation>
    <scope>NUCLEOTIDE SEQUENCE</scope>
    <source>
        <strain evidence="1">20211129_DDA</strain>
        <tissue evidence="1">Liver</tissue>
    </source>
</reference>
<evidence type="ECO:0000313" key="1">
    <source>
        <dbReference type="EMBL" id="KAJ1198863.1"/>
    </source>
</evidence>
<evidence type="ECO:0000313" key="2">
    <source>
        <dbReference type="Proteomes" id="UP001066276"/>
    </source>
</evidence>
<keyword evidence="2" id="KW-1185">Reference proteome</keyword>
<dbReference type="EMBL" id="JANPWB010000003">
    <property type="protein sequence ID" value="KAJ1198863.1"/>
    <property type="molecule type" value="Genomic_DNA"/>
</dbReference>
<name>A0AAV7VF56_PLEWA</name>
<protein>
    <submittedName>
        <fullName evidence="1">Uncharacterized protein</fullName>
    </submittedName>
</protein>
<accession>A0AAV7VF56</accession>
<gene>
    <name evidence="1" type="ORF">NDU88_002702</name>
</gene>
<comment type="caution">
    <text evidence="1">The sequence shown here is derived from an EMBL/GenBank/DDBJ whole genome shotgun (WGS) entry which is preliminary data.</text>
</comment>
<dbReference type="Proteomes" id="UP001066276">
    <property type="component" value="Chromosome 2_1"/>
</dbReference>
<proteinExistence type="predicted"/>
<dbReference type="AlphaFoldDB" id="A0AAV7VF56"/>